<keyword evidence="3" id="KW-1185">Reference proteome</keyword>
<reference evidence="2 3" key="1">
    <citation type="journal article" date="2010" name="Science">
        <title>Genomic comparison of the ants Camponotus floridanus and Harpegnathos saltator.</title>
        <authorList>
            <person name="Bonasio R."/>
            <person name="Zhang G."/>
            <person name="Ye C."/>
            <person name="Mutti N.S."/>
            <person name="Fang X."/>
            <person name="Qin N."/>
            <person name="Donahue G."/>
            <person name="Yang P."/>
            <person name="Li Q."/>
            <person name="Li C."/>
            <person name="Zhang P."/>
            <person name="Huang Z."/>
            <person name="Berger S.L."/>
            <person name="Reinberg D."/>
            <person name="Wang J."/>
            <person name="Liebig J."/>
        </authorList>
    </citation>
    <scope>NUCLEOTIDE SEQUENCE [LARGE SCALE GENOMIC DNA]</scope>
    <source>
        <strain evidence="3">C129</strain>
    </source>
</reference>
<organism evidence="3">
    <name type="scientific">Camponotus floridanus</name>
    <name type="common">Florida carpenter ant</name>
    <dbReference type="NCBI Taxonomy" id="104421"/>
    <lineage>
        <taxon>Eukaryota</taxon>
        <taxon>Metazoa</taxon>
        <taxon>Ecdysozoa</taxon>
        <taxon>Arthropoda</taxon>
        <taxon>Hexapoda</taxon>
        <taxon>Insecta</taxon>
        <taxon>Pterygota</taxon>
        <taxon>Neoptera</taxon>
        <taxon>Endopterygota</taxon>
        <taxon>Hymenoptera</taxon>
        <taxon>Apocrita</taxon>
        <taxon>Aculeata</taxon>
        <taxon>Formicoidea</taxon>
        <taxon>Formicidae</taxon>
        <taxon>Formicinae</taxon>
        <taxon>Camponotus</taxon>
    </lineage>
</organism>
<dbReference type="Proteomes" id="UP000000311">
    <property type="component" value="Unassembled WGS sequence"/>
</dbReference>
<evidence type="ECO:0000313" key="3">
    <source>
        <dbReference type="Proteomes" id="UP000000311"/>
    </source>
</evidence>
<name>E2AB24_CAMFO</name>
<protein>
    <submittedName>
        <fullName evidence="2">Uncharacterized protein</fullName>
    </submittedName>
</protein>
<gene>
    <name evidence="2" type="ORF">EAG_01040</name>
</gene>
<keyword evidence="1" id="KW-0175">Coiled coil</keyword>
<evidence type="ECO:0000256" key="1">
    <source>
        <dbReference type="SAM" id="Coils"/>
    </source>
</evidence>
<dbReference type="EMBL" id="GL438234">
    <property type="protein sequence ID" value="EFN69300.1"/>
    <property type="molecule type" value="Genomic_DNA"/>
</dbReference>
<accession>E2AB24</accession>
<sequence length="220" mass="26112">MERSIPALMAYNLWITESRDHRRDVSCEKVREIVNKLSPQPDPADRLLAELKSTVDDLHRETAQLHNKIIDADVKLEETGMELESLELANKEIEERLIELRNEITRHSTPSLHSIHSDDLICLRKIRQLAEEELKLKNCIKELENKEIMYRREMNKLLSCNKFKRGKMTETGKNSKLCSLKNRKHEAYMTKRKYVFKDKGRVSKKKCKLRKIIYPQFQFF</sequence>
<evidence type="ECO:0000313" key="2">
    <source>
        <dbReference type="EMBL" id="EFN69300.1"/>
    </source>
</evidence>
<dbReference type="AlphaFoldDB" id="E2AB24"/>
<dbReference type="InParanoid" id="E2AB24"/>
<proteinExistence type="predicted"/>
<dbReference type="OrthoDB" id="7693528at2759"/>
<feature type="coiled-coil region" evidence="1">
    <location>
        <begin position="48"/>
        <end position="149"/>
    </location>
</feature>
<dbReference type="OMA" id="WITESRD"/>